<evidence type="ECO:0000313" key="1">
    <source>
        <dbReference type="EnsemblMetazoa" id="XP_016662626.1"/>
    </source>
</evidence>
<dbReference type="KEGG" id="api:107884626"/>
<reference evidence="2" key="1">
    <citation type="submission" date="2010-06" db="EMBL/GenBank/DDBJ databases">
        <authorList>
            <person name="Jiang H."/>
            <person name="Abraham K."/>
            <person name="Ali S."/>
            <person name="Alsbrooks S.L."/>
            <person name="Anim B.N."/>
            <person name="Anosike U.S."/>
            <person name="Attaway T."/>
            <person name="Bandaranaike D.P."/>
            <person name="Battles P.K."/>
            <person name="Bell S.N."/>
            <person name="Bell A.V."/>
            <person name="Beltran B."/>
            <person name="Bickham C."/>
            <person name="Bustamante Y."/>
            <person name="Caleb T."/>
            <person name="Canada A."/>
            <person name="Cardenas V."/>
            <person name="Carter K."/>
            <person name="Chacko J."/>
            <person name="Chandrabose M.N."/>
            <person name="Chavez D."/>
            <person name="Chavez A."/>
            <person name="Chen L."/>
            <person name="Chu H.-S."/>
            <person name="Claassen K.J."/>
            <person name="Cockrell R."/>
            <person name="Collins M."/>
            <person name="Cooper J.A."/>
            <person name="Cree A."/>
            <person name="Curry S.M."/>
            <person name="Da Y."/>
            <person name="Dao M.D."/>
            <person name="Das B."/>
            <person name="Davila M.-L."/>
            <person name="Davy-Carroll L."/>
            <person name="Denson S."/>
            <person name="Dinh H."/>
            <person name="Ebong V.E."/>
            <person name="Edwards J.R."/>
            <person name="Egan A."/>
            <person name="El-Daye J."/>
            <person name="Escobedo L."/>
            <person name="Fernandez S."/>
            <person name="Fernando P.R."/>
            <person name="Flagg N."/>
            <person name="Forbes L.D."/>
            <person name="Fowler R.G."/>
            <person name="Fu Q."/>
            <person name="Gabisi R.A."/>
            <person name="Ganer J."/>
            <person name="Garbino Pronczuk A."/>
            <person name="Garcia R.M."/>
            <person name="Garner T."/>
            <person name="Garrett T.E."/>
            <person name="Gonzalez D.A."/>
            <person name="Hamid H."/>
            <person name="Hawkins E.S."/>
            <person name="Hirani K."/>
            <person name="Hogues M.E."/>
            <person name="Hollins B."/>
            <person name="Hsiao C.-H."/>
            <person name="Jabil R."/>
            <person name="James M.L."/>
            <person name="Jhangiani S.N."/>
            <person name="Johnson B."/>
            <person name="Johnson Q."/>
            <person name="Joshi V."/>
            <person name="Kalu J.B."/>
            <person name="Kam C."/>
            <person name="Kashfia A."/>
            <person name="Keebler J."/>
            <person name="Kisamo H."/>
            <person name="Kovar C.L."/>
            <person name="Lago L.A."/>
            <person name="Lai C.-Y."/>
            <person name="Laidlaw J."/>
            <person name="Lara F."/>
            <person name="Le T.-K."/>
            <person name="Lee S.L."/>
            <person name="Legall F.H."/>
            <person name="Lemon S.J."/>
            <person name="Lewis L.R."/>
            <person name="Li B."/>
            <person name="Liu Y."/>
            <person name="Liu Y.-S."/>
            <person name="Lopez J."/>
            <person name="Lozado R.J."/>
            <person name="Lu J."/>
            <person name="Madu R.C."/>
            <person name="Maheshwari M."/>
            <person name="Maheshwari R."/>
            <person name="Malloy K."/>
            <person name="Martinez E."/>
            <person name="Mathew T."/>
            <person name="Mercado I.C."/>
            <person name="Mercado C."/>
            <person name="Meyer B."/>
            <person name="Montgomery K."/>
            <person name="Morgan M.B."/>
            <person name="Munidasa M."/>
            <person name="Nazareth L.V."/>
            <person name="Nelson J."/>
            <person name="Ng B.M."/>
            <person name="Nguyen N.B."/>
            <person name="Nguyen P.Q."/>
            <person name="Nguyen T."/>
            <person name="Obregon M."/>
            <person name="Okwuonu G.O."/>
            <person name="Onwere C.G."/>
            <person name="Orozco G."/>
            <person name="Parra A."/>
            <person name="Patel S."/>
            <person name="Patil S."/>
            <person name="Perez A."/>
            <person name="Perez Y."/>
            <person name="Pham C."/>
            <person name="Primus E.L."/>
            <person name="Pu L.-L."/>
            <person name="Puazo M."/>
            <person name="Qin X."/>
            <person name="Quiroz J.B."/>
            <person name="Reese J."/>
            <person name="Richards S."/>
            <person name="Rives C.M."/>
            <person name="Robberts R."/>
            <person name="Ruiz S.J."/>
            <person name="Ruiz M.J."/>
            <person name="Santibanez J."/>
            <person name="Schneider B.W."/>
            <person name="Sisson I."/>
            <person name="Smith M."/>
            <person name="Sodergren E."/>
            <person name="Song X.-Z."/>
            <person name="Song B.B."/>
            <person name="Summersgill H."/>
            <person name="Thelus R."/>
            <person name="Thornton R.D."/>
            <person name="Trejos Z.Y."/>
            <person name="Usmani K."/>
            <person name="Vattathil S."/>
            <person name="Villasana D."/>
            <person name="Walker D.L."/>
            <person name="Wang S."/>
            <person name="Wang K."/>
            <person name="White C.S."/>
            <person name="Williams A.C."/>
            <person name="Williamson J."/>
            <person name="Wilson K."/>
            <person name="Woghiren I.O."/>
            <person name="Woodworth J.R."/>
            <person name="Worley K.C."/>
            <person name="Wright R.A."/>
            <person name="Wu W."/>
            <person name="Young L."/>
            <person name="Zhang L."/>
            <person name="Zhang J."/>
            <person name="Zhu Y."/>
            <person name="Muzny D.M."/>
            <person name="Weinstock G."/>
            <person name="Gibbs R.A."/>
        </authorList>
    </citation>
    <scope>NUCLEOTIDE SEQUENCE [LARGE SCALE GENOMIC DNA]</scope>
    <source>
        <strain evidence="2">LSR1</strain>
    </source>
</reference>
<keyword evidence="2" id="KW-1185">Reference proteome</keyword>
<evidence type="ECO:0000313" key="2">
    <source>
        <dbReference type="Proteomes" id="UP000007819"/>
    </source>
</evidence>
<dbReference type="OrthoDB" id="10372778at2759"/>
<organism evidence="1 2">
    <name type="scientific">Acyrthosiphon pisum</name>
    <name type="common">Pea aphid</name>
    <dbReference type="NCBI Taxonomy" id="7029"/>
    <lineage>
        <taxon>Eukaryota</taxon>
        <taxon>Metazoa</taxon>
        <taxon>Ecdysozoa</taxon>
        <taxon>Arthropoda</taxon>
        <taxon>Hexapoda</taxon>
        <taxon>Insecta</taxon>
        <taxon>Pterygota</taxon>
        <taxon>Neoptera</taxon>
        <taxon>Paraneoptera</taxon>
        <taxon>Hemiptera</taxon>
        <taxon>Sternorrhyncha</taxon>
        <taxon>Aphidomorpha</taxon>
        <taxon>Aphidoidea</taxon>
        <taxon>Aphididae</taxon>
        <taxon>Macrosiphini</taxon>
        <taxon>Acyrthosiphon</taxon>
    </lineage>
</organism>
<reference evidence="1" key="2">
    <citation type="submission" date="2022-06" db="UniProtKB">
        <authorList>
            <consortium name="EnsemblMetazoa"/>
        </authorList>
    </citation>
    <scope>IDENTIFICATION</scope>
</reference>
<dbReference type="RefSeq" id="XP_016662626.1">
    <property type="nucleotide sequence ID" value="XM_016807137.2"/>
</dbReference>
<dbReference type="Proteomes" id="UP000007819">
    <property type="component" value="Chromosome A1"/>
</dbReference>
<dbReference type="GeneID" id="107884626"/>
<protein>
    <submittedName>
        <fullName evidence="1">Uncharacterized protein</fullName>
    </submittedName>
</protein>
<dbReference type="EnsemblMetazoa" id="XM_016807137.2">
    <property type="protein sequence ID" value="XP_016662626.1"/>
    <property type="gene ID" value="LOC107884626"/>
</dbReference>
<dbReference type="AlphaFoldDB" id="A0A8R2HAC5"/>
<proteinExistence type="predicted"/>
<sequence length="123" mass="13524">MYAVGCSSLVTTLGSVVNPEDNNIMMLPKTVRGLANRKLTYTITETLVRQMLSRQAALMAPLRLKYKTASSWKWESKTVMGTGSAKGANINHPLNWLMFGLNGAEIVFNFTTTIDGLNLNSKP</sequence>
<accession>A0A8R2HAC5</accession>
<name>A0A8R2HAC5_ACYPI</name>